<dbReference type="InterPro" id="IPR014016">
    <property type="entry name" value="UvrD-like_ATP-bd"/>
</dbReference>
<dbReference type="Gene3D" id="3.40.50.300">
    <property type="entry name" value="P-loop containing nucleotide triphosphate hydrolases"/>
    <property type="match status" value="5"/>
</dbReference>
<dbReference type="GO" id="GO:0005524">
    <property type="term" value="F:ATP binding"/>
    <property type="evidence" value="ECO:0007669"/>
    <property type="project" value="UniProtKB-UniRule"/>
</dbReference>
<comment type="catalytic activity">
    <reaction evidence="8">
        <text>Couples ATP hydrolysis with the unwinding of duplex DNA by translocating in the 3'-5' direction.</text>
        <dbReference type="EC" id="5.6.2.4"/>
    </reaction>
</comment>
<dbReference type="PANTHER" id="PTHR11070:SF2">
    <property type="entry name" value="ATP-DEPENDENT DNA HELICASE SRS2"/>
    <property type="match status" value="1"/>
</dbReference>
<dbReference type="InterPro" id="IPR013986">
    <property type="entry name" value="DExx_box_DNA_helicase_dom_sf"/>
</dbReference>
<evidence type="ECO:0000256" key="6">
    <source>
        <dbReference type="ARBA" id="ARBA00023125"/>
    </source>
</evidence>
<evidence type="ECO:0000313" key="16">
    <source>
        <dbReference type="Proteomes" id="UP000220158"/>
    </source>
</evidence>
<evidence type="ECO:0000256" key="10">
    <source>
        <dbReference type="ARBA" id="ARBA00048988"/>
    </source>
</evidence>
<dbReference type="InterPro" id="IPR014017">
    <property type="entry name" value="DNA_helicase_UvrD-like_C"/>
</dbReference>
<dbReference type="GeneID" id="39736645"/>
<comment type="catalytic activity">
    <reaction evidence="10">
        <text>ATP + H2O = ADP + phosphate + H(+)</text>
        <dbReference type="Rhea" id="RHEA:13065"/>
        <dbReference type="ChEBI" id="CHEBI:15377"/>
        <dbReference type="ChEBI" id="CHEBI:15378"/>
        <dbReference type="ChEBI" id="CHEBI:30616"/>
        <dbReference type="ChEBI" id="CHEBI:43474"/>
        <dbReference type="ChEBI" id="CHEBI:456216"/>
        <dbReference type="EC" id="5.6.2.4"/>
    </reaction>
</comment>
<evidence type="ECO:0000256" key="13">
    <source>
        <dbReference type="SAM" id="Phobius"/>
    </source>
</evidence>
<dbReference type="OrthoDB" id="417752at2759"/>
<feature type="transmembrane region" description="Helical" evidence="13">
    <location>
        <begin position="155"/>
        <end position="173"/>
    </location>
</feature>
<evidence type="ECO:0000256" key="5">
    <source>
        <dbReference type="ARBA" id="ARBA00022840"/>
    </source>
</evidence>
<evidence type="ECO:0000256" key="3">
    <source>
        <dbReference type="ARBA" id="ARBA00022801"/>
    </source>
</evidence>
<evidence type="ECO:0000313" key="15">
    <source>
        <dbReference type="EMBL" id="CRH00524.1"/>
    </source>
</evidence>
<evidence type="ECO:0000256" key="11">
    <source>
        <dbReference type="PROSITE-ProRule" id="PRU00560"/>
    </source>
</evidence>
<dbReference type="Gene3D" id="1.10.10.160">
    <property type="match status" value="1"/>
</dbReference>
<keyword evidence="3 11" id="KW-0378">Hydrolase</keyword>
<dbReference type="GO" id="GO:0043138">
    <property type="term" value="F:3'-5' DNA helicase activity"/>
    <property type="evidence" value="ECO:0007669"/>
    <property type="project" value="UniProtKB-EC"/>
</dbReference>
<feature type="binding site" evidence="11">
    <location>
        <begin position="70"/>
        <end position="77"/>
    </location>
    <ligand>
        <name>ATP</name>
        <dbReference type="ChEBI" id="CHEBI:30616"/>
    </ligand>
</feature>
<dbReference type="Pfam" id="PF13361">
    <property type="entry name" value="UvrD_C"/>
    <property type="match status" value="2"/>
</dbReference>
<reference evidence="15 16" key="1">
    <citation type="submission" date="2015-04" db="EMBL/GenBank/DDBJ databases">
        <authorList>
            <consortium name="Pathogen Informatics"/>
        </authorList>
    </citation>
    <scope>NUCLEOTIDE SEQUENCE [LARGE SCALE GENOMIC DNA]</scope>
    <source>
        <strain evidence="15 16">SGS1</strain>
    </source>
</reference>
<feature type="domain" description="UvrD-like helicase ATP-binding" evidence="14">
    <location>
        <begin position="49"/>
        <end position="505"/>
    </location>
</feature>
<dbReference type="AlphaFoldDB" id="A0A1J1H6W5"/>
<dbReference type="EC" id="5.6.2.4" evidence="9"/>
<dbReference type="RefSeq" id="XP_028533527.1">
    <property type="nucleotide sequence ID" value="XM_028677104.1"/>
</dbReference>
<accession>A0A1J1H6W5</accession>
<dbReference type="OMA" id="GHNKNED"/>
<proteinExistence type="inferred from homology"/>
<gene>
    <name evidence="15" type="primary">UvrD</name>
    <name evidence="15" type="ORF">PRELSG_1017900</name>
</gene>
<dbReference type="Gene3D" id="1.10.486.10">
    <property type="entry name" value="PCRA, domain 4"/>
    <property type="match status" value="1"/>
</dbReference>
<dbReference type="VEuPathDB" id="PlasmoDB:PRELSG_1017900"/>
<dbReference type="Pfam" id="PF00580">
    <property type="entry name" value="UvrD-helicase"/>
    <property type="match status" value="2"/>
</dbReference>
<keyword evidence="5 11" id="KW-0067">ATP-binding</keyword>
<keyword evidence="6" id="KW-0238">DNA-binding</keyword>
<dbReference type="KEGG" id="prel:PRELSG_1017900"/>
<dbReference type="InterPro" id="IPR027417">
    <property type="entry name" value="P-loop_NTPase"/>
</dbReference>
<feature type="compositionally biased region" description="Basic and acidic residues" evidence="12">
    <location>
        <begin position="1"/>
        <end position="26"/>
    </location>
</feature>
<keyword evidence="2 11" id="KW-0547">Nucleotide-binding</keyword>
<organism evidence="15 16">
    <name type="scientific">Plasmodium relictum</name>
    <dbReference type="NCBI Taxonomy" id="85471"/>
    <lineage>
        <taxon>Eukaryota</taxon>
        <taxon>Sar</taxon>
        <taxon>Alveolata</taxon>
        <taxon>Apicomplexa</taxon>
        <taxon>Aconoidasida</taxon>
        <taxon>Haemosporida</taxon>
        <taxon>Plasmodiidae</taxon>
        <taxon>Plasmodium</taxon>
        <taxon>Plasmodium (Haemamoeba)</taxon>
    </lineage>
</organism>
<keyword evidence="13" id="KW-0472">Membrane</keyword>
<dbReference type="GO" id="GO:0005634">
    <property type="term" value="C:nucleus"/>
    <property type="evidence" value="ECO:0007669"/>
    <property type="project" value="TreeGrafter"/>
</dbReference>
<comment type="similarity">
    <text evidence="1">Belongs to the helicase family. UvrD subfamily.</text>
</comment>
<dbReference type="GO" id="GO:0016887">
    <property type="term" value="F:ATP hydrolysis activity"/>
    <property type="evidence" value="ECO:0007669"/>
    <property type="project" value="RHEA"/>
</dbReference>
<name>A0A1J1H6W5_PLARL</name>
<keyword evidence="13" id="KW-1133">Transmembrane helix</keyword>
<evidence type="ECO:0000256" key="8">
    <source>
        <dbReference type="ARBA" id="ARBA00034617"/>
    </source>
</evidence>
<evidence type="ECO:0000256" key="4">
    <source>
        <dbReference type="ARBA" id="ARBA00022806"/>
    </source>
</evidence>
<protein>
    <recommendedName>
        <fullName evidence="9">DNA 3'-5' helicase</fullName>
        <ecNumber evidence="9">5.6.2.4</ecNumber>
    </recommendedName>
</protein>
<evidence type="ECO:0000256" key="7">
    <source>
        <dbReference type="ARBA" id="ARBA00023235"/>
    </source>
</evidence>
<sequence length="1115" mass="132325">MKKGIMDEKKKKKGVEKNDLNEREKNVQFNNNDTPFNSENFPNNILFSKLSNEQIKIVEIPLNFNLCIIACPGSGKTSTLTARIIRSIIEKKKSVVCITFTNYAANDLKDKIMKKINCLIDLCSNNDIYCKLFNEKNIKKKCDTNNKINKSKFKVLHTMLFIGTIHSFCRYILLKYKFHFKILTDSINSNIIKMAFNNFYSSNFEKNNMKTENIDKNNDSLNILNFFNSMKNFNVKEEDELEEDEEEEEFYHYIYDLKETNEKDYFQQMNVKSILKRKNIIFLKKKIKLMKYAELYNLKIEINEVEKNFYEEYKKILKNAKYIYYDFDDLLIETYKLMKNDVHIRNKILEEWNYVFCDEFQDINTTQFNILQFFANPNTIPHNFQSNMNITDFIEKGDLNNFNFNNIYVDKCFNHLLANNKIIEEKKSNNSSELFKGVSDMSSENEENDFNKKKIFNDHNRSITVIGDDDQSIYAFRGAHINIFNKFLKECNCLLFKLGNNFRSTKEIVRISSNLILHNASCRIQKNLHTNNIEGQKVNFHVFKNNMDQISYILSEIIFLKKKYNYQFGDFVILSRTNRTLKDTLKIISSYDAKKRALKFFSEIHNNEKENHKDNNINEKHSNDVKDINKNNLNNEGDRWNDINIETFRIPVKELNKKKSFFGSKEIIELITLLRFLLNVDDDIIFKKCFKIIKNDKNAKSIIDKLTNYDFNEEFNNEKANDNDTRKIKKSFTSSLFNRIKNITRLYILSKKNKLDKKELLLLNMFTEKETKNIVDFFFCINYFLKLCSDSNSVYNLVMEILKKSNFIRRVLRKIEKMQNNNKDIYLDKNELSKNVINNDSNIEITRINRNIKKEENYDEIKNYSYASNNDNNYENKNYIYNEYDTLSNKCSDSQICTNAIACSNEKTEEKLYFVEAANTKCEEIRINKKRTYDKFSEKSEKKKNCNEKTDDIGNEHVGNTNIVNELKIKNDLKILFNLSEEELNYNEIQNIFIFLEMTIDYKPNLLQQKCSDCLVCFLNDFKNNIHENMLIEKVTLTTIHKAKGLEWKIVFIINVIEGEIPQNVESNQEIIEERKILYVGITRAKYLLYLLCYLQNSYTSEKNTVSRFISQMNI</sequence>
<feature type="region of interest" description="Disordered" evidence="12">
    <location>
        <begin position="1"/>
        <end position="33"/>
    </location>
</feature>
<evidence type="ECO:0000256" key="9">
    <source>
        <dbReference type="ARBA" id="ARBA00034808"/>
    </source>
</evidence>
<evidence type="ECO:0000256" key="1">
    <source>
        <dbReference type="ARBA" id="ARBA00009922"/>
    </source>
</evidence>
<keyword evidence="4 11" id="KW-0347">Helicase</keyword>
<feature type="region of interest" description="Disordered" evidence="12">
    <location>
        <begin position="611"/>
        <end position="630"/>
    </location>
</feature>
<keyword evidence="13" id="KW-0812">Transmembrane</keyword>
<dbReference type="PROSITE" id="PS51198">
    <property type="entry name" value="UVRD_HELICASE_ATP_BIND"/>
    <property type="match status" value="1"/>
</dbReference>
<evidence type="ECO:0000256" key="2">
    <source>
        <dbReference type="ARBA" id="ARBA00022741"/>
    </source>
</evidence>
<dbReference type="InterPro" id="IPR000212">
    <property type="entry name" value="DNA_helicase_UvrD/REP"/>
</dbReference>
<keyword evidence="16" id="KW-1185">Reference proteome</keyword>
<dbReference type="Proteomes" id="UP000220158">
    <property type="component" value="Chromosome 10"/>
</dbReference>
<dbReference type="EMBL" id="LN835305">
    <property type="protein sequence ID" value="CRH00524.1"/>
    <property type="molecule type" value="Genomic_DNA"/>
</dbReference>
<feature type="compositionally biased region" description="Basic and acidic residues" evidence="12">
    <location>
        <begin position="611"/>
        <end position="629"/>
    </location>
</feature>
<dbReference type="SUPFAM" id="SSF52540">
    <property type="entry name" value="P-loop containing nucleoside triphosphate hydrolases"/>
    <property type="match status" value="1"/>
</dbReference>
<evidence type="ECO:0000256" key="12">
    <source>
        <dbReference type="SAM" id="MobiDB-lite"/>
    </source>
</evidence>
<evidence type="ECO:0000259" key="14">
    <source>
        <dbReference type="PROSITE" id="PS51198"/>
    </source>
</evidence>
<dbReference type="PANTHER" id="PTHR11070">
    <property type="entry name" value="UVRD / RECB / PCRA DNA HELICASE FAMILY MEMBER"/>
    <property type="match status" value="1"/>
</dbReference>
<dbReference type="GO" id="GO:0003677">
    <property type="term" value="F:DNA binding"/>
    <property type="evidence" value="ECO:0007669"/>
    <property type="project" value="UniProtKB-KW"/>
</dbReference>
<keyword evidence="7" id="KW-0413">Isomerase</keyword>
<dbReference type="GO" id="GO:0000725">
    <property type="term" value="P:recombinational repair"/>
    <property type="evidence" value="ECO:0007669"/>
    <property type="project" value="TreeGrafter"/>
</dbReference>